<evidence type="ECO:0000313" key="2">
    <source>
        <dbReference type="Proteomes" id="UP000192775"/>
    </source>
</evidence>
<dbReference type="EMBL" id="CP020715">
    <property type="protein sequence ID" value="ARJ06801.1"/>
    <property type="molecule type" value="Genomic_DNA"/>
</dbReference>
<dbReference type="InterPro" id="IPR044910">
    <property type="entry name" value="TM_1086_SG_dom"/>
</dbReference>
<reference evidence="1 2" key="1">
    <citation type="submission" date="2017-04" db="EMBL/GenBank/DDBJ databases">
        <authorList>
            <person name="Afonso C.L."/>
            <person name="Miller P.J."/>
            <person name="Scott M.A."/>
            <person name="Spackman E."/>
            <person name="Goraichik I."/>
            <person name="Dimitrov K.M."/>
            <person name="Suarez D.L."/>
            <person name="Swayne D.E."/>
        </authorList>
    </citation>
    <scope>NUCLEOTIDE SEQUENCE [LARGE SCALE GENOMIC DNA]</scope>
    <source>
        <strain evidence="2">XA(T)</strain>
    </source>
</reference>
<sequence>MPDLVMNNLLGIVEHAALTPMVAYRIDRDGHPYVPTGDGGVVLGVHLGDSVFANDGDHVAAGVTLVHPDPAARFGLTAFSCLGNEVVVRSGAATGAVGRVTGKRGESGRVIVSFSDDVLARMLPGDRVTVRSVGQGFQPAGVPSEVAVLNVDPALFDLLPIDVAADAATVTVSGMLPSAVCGNGIGRPAQMWDVDLAVVADSPDLKGADMRLGELWAVADLDVRHNMGYRSGWITVGAICHGGSPQPGHGPGLVPLLSGPAELLRAVVDRSAGPAITDEVLAALASGGTASAATGGDL</sequence>
<dbReference type="InterPro" id="IPR044909">
    <property type="entry name" value="TM_1086_sf"/>
</dbReference>
<dbReference type="InterPro" id="IPR048399">
    <property type="entry name" value="DUF4438_C"/>
</dbReference>
<accession>A0A1X9LS94</accession>
<protein>
    <submittedName>
        <fullName evidence="1">Uncharacterized protein</fullName>
    </submittedName>
</protein>
<dbReference type="RefSeq" id="WP_085020939.1">
    <property type="nucleotide sequence ID" value="NZ_BMHD01000001.1"/>
</dbReference>
<proteinExistence type="predicted"/>
<name>A0A1X9LS94_9MICO</name>
<dbReference type="Pfam" id="PF14505">
    <property type="entry name" value="DUF4438"/>
    <property type="match status" value="1"/>
</dbReference>
<dbReference type="Gene3D" id="2.40.10.170">
    <property type="match status" value="1"/>
</dbReference>
<keyword evidence="2" id="KW-1185">Reference proteome</keyword>
<dbReference type="Gene3D" id="2.102.30.10">
    <property type="entry name" value="tm1086 (SG structure) domain"/>
    <property type="match status" value="1"/>
</dbReference>
<dbReference type="Gene3D" id="4.10.1180.10">
    <property type="entry name" value="tm1086 domain"/>
    <property type="match status" value="1"/>
</dbReference>
<dbReference type="KEGG" id="cphy:B5808_17425"/>
<gene>
    <name evidence="1" type="ORF">B5808_17425</name>
</gene>
<dbReference type="AlphaFoldDB" id="A0A1X9LS94"/>
<dbReference type="Proteomes" id="UP000192775">
    <property type="component" value="Chromosome"/>
</dbReference>
<evidence type="ECO:0000313" key="1">
    <source>
        <dbReference type="EMBL" id="ARJ06801.1"/>
    </source>
</evidence>
<dbReference type="Pfam" id="PF20999">
    <property type="entry name" value="DUF4438_C"/>
    <property type="match status" value="1"/>
</dbReference>
<dbReference type="STRING" id="1619308.B5808_17425"/>
<dbReference type="InterPro" id="IPR029433">
    <property type="entry name" value="DUF4438_N"/>
</dbReference>
<organism evidence="1 2">
    <name type="scientific">Cnuibacter physcomitrellae</name>
    <dbReference type="NCBI Taxonomy" id="1619308"/>
    <lineage>
        <taxon>Bacteria</taxon>
        <taxon>Bacillati</taxon>
        <taxon>Actinomycetota</taxon>
        <taxon>Actinomycetes</taxon>
        <taxon>Micrococcales</taxon>
        <taxon>Microbacteriaceae</taxon>
        <taxon>Cnuibacter</taxon>
    </lineage>
</organism>